<dbReference type="GO" id="GO:0003677">
    <property type="term" value="F:DNA binding"/>
    <property type="evidence" value="ECO:0007669"/>
    <property type="project" value="UniProtKB-KW"/>
</dbReference>
<dbReference type="InterPro" id="IPR000835">
    <property type="entry name" value="HTH_MarR-typ"/>
</dbReference>
<keyword evidence="2" id="KW-0238">DNA-binding</keyword>
<dbReference type="Pfam" id="PF22381">
    <property type="entry name" value="Staph_reg_Sar_Rot"/>
    <property type="match status" value="1"/>
</dbReference>
<dbReference type="RefSeq" id="WP_003178790.1">
    <property type="nucleotide sequence ID" value="NZ_BEXU01000019.1"/>
</dbReference>
<sequence>MKVNTEQTIEVMNQNWTDIYYHLHMKHDDQLSHQAVRMLQHIEKNRFVTIGHLARLLDVSHNTASEHVKRLIQKGLVQKNRDSSDERKVYVTLTPEGEEAVKRHTRLNPKKLQKVLEQLNEEEVEMVKTAFSLLSREAKSCF</sequence>
<dbReference type="EMBL" id="CP065647">
    <property type="protein sequence ID" value="QPR72994.1"/>
    <property type="molecule type" value="Genomic_DNA"/>
</dbReference>
<dbReference type="PRINTS" id="PR00598">
    <property type="entry name" value="HTHMARR"/>
</dbReference>
<dbReference type="Gene3D" id="1.10.10.10">
    <property type="entry name" value="Winged helix-like DNA-binding domain superfamily/Winged helix DNA-binding domain"/>
    <property type="match status" value="1"/>
</dbReference>
<dbReference type="GO" id="GO:0003700">
    <property type="term" value="F:DNA-binding transcription factor activity"/>
    <property type="evidence" value="ECO:0007669"/>
    <property type="project" value="InterPro"/>
</dbReference>
<reference evidence="6 7" key="1">
    <citation type="submission" date="2019-06" db="EMBL/GenBank/DDBJ databases">
        <title>Genome sequence analysis of &gt;100 Bacillus licheniformis strains suggests intrinsic resistance to this species.</title>
        <authorList>
            <person name="Wels M."/>
            <person name="Siezen R.J."/>
            <person name="Johansen E."/>
            <person name="Stuer-Lauridsen B."/>
            <person name="Bjerre K."/>
            <person name="Nielsen B.K.K."/>
        </authorList>
    </citation>
    <scope>NUCLEOTIDE SEQUENCE [LARGE SCALE GENOMIC DNA]</scope>
    <source>
        <strain evidence="6 7">BAC-16736</strain>
    </source>
</reference>
<organism evidence="6 7">
    <name type="scientific">Bacillus licheniformis</name>
    <dbReference type="NCBI Taxonomy" id="1402"/>
    <lineage>
        <taxon>Bacteria</taxon>
        <taxon>Bacillati</taxon>
        <taxon>Bacillota</taxon>
        <taxon>Bacilli</taxon>
        <taxon>Bacillales</taxon>
        <taxon>Bacillaceae</taxon>
        <taxon>Bacillus</taxon>
    </lineage>
</organism>
<proteinExistence type="predicted"/>
<name>A0A415J4X2_BACLI</name>
<dbReference type="Proteomes" id="UP000595038">
    <property type="component" value="Chromosome"/>
</dbReference>
<evidence type="ECO:0000313" key="7">
    <source>
        <dbReference type="Proteomes" id="UP000435910"/>
    </source>
</evidence>
<dbReference type="PANTHER" id="PTHR33164:SF89">
    <property type="entry name" value="MARR FAMILY REGULATORY PROTEIN"/>
    <property type="match status" value="1"/>
</dbReference>
<dbReference type="InterPro" id="IPR011991">
    <property type="entry name" value="ArsR-like_HTH"/>
</dbReference>
<dbReference type="InterPro" id="IPR036388">
    <property type="entry name" value="WH-like_DNA-bd_sf"/>
</dbReference>
<dbReference type="GO" id="GO:0006950">
    <property type="term" value="P:response to stress"/>
    <property type="evidence" value="ECO:0007669"/>
    <property type="project" value="TreeGrafter"/>
</dbReference>
<accession>A0A415J4X2</accession>
<evidence type="ECO:0000256" key="3">
    <source>
        <dbReference type="ARBA" id="ARBA00023163"/>
    </source>
</evidence>
<dbReference type="SMART" id="SM00347">
    <property type="entry name" value="HTH_MARR"/>
    <property type="match status" value="1"/>
</dbReference>
<reference evidence="5 8" key="2">
    <citation type="submission" date="2020-12" db="EMBL/GenBank/DDBJ databases">
        <title>FDA dAtabase for Regulatory Grade micrObial Sequences (FDA-ARGOS): Supporting development and validation of Infectious Disease Dx tests.</title>
        <authorList>
            <person name="Nelson B."/>
            <person name="Plummer A."/>
            <person name="Tallon L."/>
            <person name="Sadzewicz L."/>
            <person name="Zhao X."/>
            <person name="Boylan J."/>
            <person name="Ott S."/>
            <person name="Bowen H."/>
            <person name="Vavikolanu K."/>
            <person name="Mehta A."/>
            <person name="Aluvathingal J."/>
            <person name="Nadendla S."/>
            <person name="Myers T."/>
            <person name="Yan Y."/>
            <person name="Sichtig H."/>
        </authorList>
    </citation>
    <scope>NUCLEOTIDE SEQUENCE [LARGE SCALE GENOMIC DNA]</scope>
    <source>
        <strain evidence="5 8">FDAARGOS_923</strain>
    </source>
</reference>
<dbReference type="PROSITE" id="PS50995">
    <property type="entry name" value="HTH_MARR_2"/>
    <property type="match status" value="1"/>
</dbReference>
<evidence type="ECO:0000259" key="4">
    <source>
        <dbReference type="PROSITE" id="PS50995"/>
    </source>
</evidence>
<dbReference type="InterPro" id="IPR039422">
    <property type="entry name" value="MarR/SlyA-like"/>
</dbReference>
<dbReference type="PANTHER" id="PTHR33164">
    <property type="entry name" value="TRANSCRIPTIONAL REGULATOR, MARR FAMILY"/>
    <property type="match status" value="1"/>
</dbReference>
<dbReference type="AlphaFoldDB" id="A0A415J4X2"/>
<dbReference type="InterPro" id="IPR036390">
    <property type="entry name" value="WH_DNA-bd_sf"/>
</dbReference>
<dbReference type="SUPFAM" id="SSF46785">
    <property type="entry name" value="Winged helix' DNA-binding domain"/>
    <property type="match status" value="1"/>
</dbReference>
<evidence type="ECO:0000256" key="2">
    <source>
        <dbReference type="ARBA" id="ARBA00023125"/>
    </source>
</evidence>
<evidence type="ECO:0000313" key="5">
    <source>
        <dbReference type="EMBL" id="QPR72994.1"/>
    </source>
</evidence>
<gene>
    <name evidence="6" type="ORF">CHCC16736_1815</name>
    <name evidence="5" type="ORF">I6G80_01325</name>
</gene>
<evidence type="ECO:0000313" key="6">
    <source>
        <dbReference type="EMBL" id="TWL30781.1"/>
    </source>
</evidence>
<dbReference type="GeneID" id="92858659"/>
<feature type="domain" description="HTH marR-type" evidence="4">
    <location>
        <begin position="1"/>
        <end position="136"/>
    </location>
</feature>
<protein>
    <submittedName>
        <fullName evidence="5">Winged helix-turn-helix transcriptional regulator</fullName>
    </submittedName>
</protein>
<dbReference type="InterPro" id="IPR055166">
    <property type="entry name" value="Transc_reg_Sar_Rot_HTH"/>
</dbReference>
<keyword evidence="3" id="KW-0804">Transcription</keyword>
<keyword evidence="1" id="KW-0805">Transcription regulation</keyword>
<dbReference type="EMBL" id="NILC01000014">
    <property type="protein sequence ID" value="TWL30781.1"/>
    <property type="molecule type" value="Genomic_DNA"/>
</dbReference>
<dbReference type="CDD" id="cd00090">
    <property type="entry name" value="HTH_ARSR"/>
    <property type="match status" value="1"/>
</dbReference>
<evidence type="ECO:0000256" key="1">
    <source>
        <dbReference type="ARBA" id="ARBA00023015"/>
    </source>
</evidence>
<evidence type="ECO:0000313" key="8">
    <source>
        <dbReference type="Proteomes" id="UP000595038"/>
    </source>
</evidence>
<dbReference type="Proteomes" id="UP000435910">
    <property type="component" value="Unassembled WGS sequence"/>
</dbReference>